<reference evidence="1" key="1">
    <citation type="submission" date="2023-12" db="EMBL/GenBank/DDBJ databases">
        <title>Genome assembly of Anisodus tanguticus.</title>
        <authorList>
            <person name="Wang Y.-J."/>
        </authorList>
    </citation>
    <scope>NUCLEOTIDE SEQUENCE</scope>
    <source>
        <strain evidence="1">KB-2021</strain>
        <tissue evidence="1">Leaf</tissue>
    </source>
</reference>
<keyword evidence="2" id="KW-1185">Reference proteome</keyword>
<organism evidence="1 2">
    <name type="scientific">Anisodus tanguticus</name>
    <dbReference type="NCBI Taxonomy" id="243964"/>
    <lineage>
        <taxon>Eukaryota</taxon>
        <taxon>Viridiplantae</taxon>
        <taxon>Streptophyta</taxon>
        <taxon>Embryophyta</taxon>
        <taxon>Tracheophyta</taxon>
        <taxon>Spermatophyta</taxon>
        <taxon>Magnoliopsida</taxon>
        <taxon>eudicotyledons</taxon>
        <taxon>Gunneridae</taxon>
        <taxon>Pentapetalae</taxon>
        <taxon>asterids</taxon>
        <taxon>lamiids</taxon>
        <taxon>Solanales</taxon>
        <taxon>Solanaceae</taxon>
        <taxon>Solanoideae</taxon>
        <taxon>Hyoscyameae</taxon>
        <taxon>Anisodus</taxon>
    </lineage>
</organism>
<comment type="caution">
    <text evidence="1">The sequence shown here is derived from an EMBL/GenBank/DDBJ whole genome shotgun (WGS) entry which is preliminary data.</text>
</comment>
<dbReference type="EMBL" id="JAVYJV010000004">
    <property type="protein sequence ID" value="KAK4372297.1"/>
    <property type="molecule type" value="Genomic_DNA"/>
</dbReference>
<evidence type="ECO:0000313" key="2">
    <source>
        <dbReference type="Proteomes" id="UP001291623"/>
    </source>
</evidence>
<gene>
    <name evidence="1" type="ORF">RND71_007681</name>
</gene>
<evidence type="ECO:0000313" key="1">
    <source>
        <dbReference type="EMBL" id="KAK4372297.1"/>
    </source>
</evidence>
<dbReference type="Proteomes" id="UP001291623">
    <property type="component" value="Unassembled WGS sequence"/>
</dbReference>
<proteinExistence type="predicted"/>
<dbReference type="AlphaFoldDB" id="A0AAE1SM14"/>
<name>A0AAE1SM14_9SOLA</name>
<sequence>MYENCEFENCYALLESIKLHLKTVEWENPVTRSENNLNLQPKFPTNLQLKFTQKPSQIFFNVRQSGIVRRLDGKKKRLRESSAIIRQVETFYTLV</sequence>
<protein>
    <submittedName>
        <fullName evidence="1">Uncharacterized protein</fullName>
    </submittedName>
</protein>
<accession>A0AAE1SM14</accession>